<keyword evidence="1" id="KW-0472">Membrane</keyword>
<reference evidence="2" key="1">
    <citation type="submission" date="2015-04" db="UniProtKB">
        <authorList>
            <consortium name="EnsemblPlants"/>
        </authorList>
    </citation>
    <scope>IDENTIFICATION</scope>
    <source>
        <strain evidence="2">SL10</strain>
    </source>
</reference>
<keyword evidence="3" id="KW-1185">Reference proteome</keyword>
<evidence type="ECO:0000313" key="2">
    <source>
        <dbReference type="EnsemblPlants" id="ONIVA08G01480.1"/>
    </source>
</evidence>
<sequence length="100" mass="11042">MPTPGPPFVDEIGEGGGVSWAARYSSVIVTAASTRGSGLGWIPDNLNRGHLDYFWLLGVLNAVNFVVYLWSANWYRCKRITTTETEAQAVPRLEGRLQSE</sequence>
<organism evidence="2">
    <name type="scientific">Oryza nivara</name>
    <name type="common">Indian wild rice</name>
    <name type="synonym">Oryza sativa f. spontanea</name>
    <dbReference type="NCBI Taxonomy" id="4536"/>
    <lineage>
        <taxon>Eukaryota</taxon>
        <taxon>Viridiplantae</taxon>
        <taxon>Streptophyta</taxon>
        <taxon>Embryophyta</taxon>
        <taxon>Tracheophyta</taxon>
        <taxon>Spermatophyta</taxon>
        <taxon>Magnoliopsida</taxon>
        <taxon>Liliopsida</taxon>
        <taxon>Poales</taxon>
        <taxon>Poaceae</taxon>
        <taxon>BOP clade</taxon>
        <taxon>Oryzoideae</taxon>
        <taxon>Oryzeae</taxon>
        <taxon>Oryzinae</taxon>
        <taxon>Oryza</taxon>
    </lineage>
</organism>
<dbReference type="HOGENOM" id="CLU_2310662_0_0_1"/>
<evidence type="ECO:0000256" key="1">
    <source>
        <dbReference type="SAM" id="Phobius"/>
    </source>
</evidence>
<evidence type="ECO:0000313" key="3">
    <source>
        <dbReference type="Proteomes" id="UP000006591"/>
    </source>
</evidence>
<keyword evidence="1" id="KW-0812">Transmembrane</keyword>
<dbReference type="eggNOG" id="KOG1237">
    <property type="taxonomic scope" value="Eukaryota"/>
</dbReference>
<name>A0A0E0I6R5_ORYNI</name>
<accession>A0A0E0I6R5</accession>
<protein>
    <submittedName>
        <fullName evidence="2">Uncharacterized protein</fullName>
    </submittedName>
</protein>
<keyword evidence="1" id="KW-1133">Transmembrane helix</keyword>
<dbReference type="Gramene" id="ONIVA08G01480.1">
    <property type="protein sequence ID" value="ONIVA08G01480.1"/>
    <property type="gene ID" value="ONIVA08G01480"/>
</dbReference>
<proteinExistence type="predicted"/>
<dbReference type="AlphaFoldDB" id="A0A0E0I6R5"/>
<dbReference type="InterPro" id="IPR036259">
    <property type="entry name" value="MFS_trans_sf"/>
</dbReference>
<dbReference type="STRING" id="4536.A0A0E0I6R5"/>
<dbReference type="EnsemblPlants" id="ONIVA08G01480.1">
    <property type="protein sequence ID" value="ONIVA08G01480.1"/>
    <property type="gene ID" value="ONIVA08G01480"/>
</dbReference>
<feature type="transmembrane region" description="Helical" evidence="1">
    <location>
        <begin position="53"/>
        <end position="70"/>
    </location>
</feature>
<dbReference type="Proteomes" id="UP000006591">
    <property type="component" value="Chromosome 8"/>
</dbReference>
<reference evidence="2" key="2">
    <citation type="submission" date="2018-04" db="EMBL/GenBank/DDBJ databases">
        <title>OnivRS2 (Oryza nivara Reference Sequence Version 2).</title>
        <authorList>
            <person name="Zhang J."/>
            <person name="Kudrna D."/>
            <person name="Lee S."/>
            <person name="Talag J."/>
            <person name="Rajasekar S."/>
            <person name="Welchert J."/>
            <person name="Hsing Y.-I."/>
            <person name="Wing R.A."/>
        </authorList>
    </citation>
    <scope>NUCLEOTIDE SEQUENCE [LARGE SCALE GENOMIC DNA]</scope>
    <source>
        <strain evidence="2">SL10</strain>
    </source>
</reference>
<dbReference type="Gene3D" id="1.20.1250.20">
    <property type="entry name" value="MFS general substrate transporter like domains"/>
    <property type="match status" value="1"/>
</dbReference>